<accession>F4ZLT8</accession>
<dbReference type="RefSeq" id="WP_115098188.1">
    <property type="nucleotide sequence ID" value="NZ_CP097614.1"/>
</dbReference>
<evidence type="ECO:0000313" key="2">
    <source>
        <dbReference type="EMBL" id="AEC04669.1"/>
    </source>
</evidence>
<dbReference type="SUPFAM" id="SSF52402">
    <property type="entry name" value="Adenine nucleotide alpha hydrolases-like"/>
    <property type="match status" value="1"/>
</dbReference>
<organism evidence="2">
    <name type="scientific">Pasteurella multocida</name>
    <dbReference type="NCBI Taxonomy" id="747"/>
    <lineage>
        <taxon>Bacteria</taxon>
        <taxon>Pseudomonadati</taxon>
        <taxon>Pseudomonadota</taxon>
        <taxon>Gammaproteobacteria</taxon>
        <taxon>Pasteurellales</taxon>
        <taxon>Pasteurellaceae</taxon>
        <taxon>Pasteurella</taxon>
    </lineage>
</organism>
<dbReference type="EMBL" id="JX987237">
    <property type="protein sequence ID" value="AFY10922.1"/>
    <property type="molecule type" value="Genomic_DNA"/>
</dbReference>
<dbReference type="GO" id="GO:0006529">
    <property type="term" value="P:asparagine biosynthetic process"/>
    <property type="evidence" value="ECO:0007669"/>
    <property type="project" value="InterPro"/>
</dbReference>
<proteinExistence type="predicted"/>
<dbReference type="EMBL" id="JX987238">
    <property type="protein sequence ID" value="AFY10929.1"/>
    <property type="molecule type" value="Genomic_DNA"/>
</dbReference>
<feature type="domain" description="Asparagine synthetase" evidence="1">
    <location>
        <begin position="58"/>
        <end position="186"/>
    </location>
</feature>
<gene>
    <name evidence="2" type="primary">orf1050</name>
    <name evidence="3" type="synonym">ppgB</name>
</gene>
<dbReference type="Pfam" id="PF00733">
    <property type="entry name" value="Asn_synthase"/>
    <property type="match status" value="1"/>
</dbReference>
<dbReference type="AlphaFoldDB" id="F4ZLT8"/>
<reference evidence="3" key="2">
    <citation type="journal article" date="2013" name="Glycobiology">
        <title>Structure and biosynthetic locus of the lipopolysaccharide outer core produced by Pasteurella multocida serovars 8 and 13 and the identification of a novel phospho-glycero moiety.</title>
        <authorList>
            <person name="Harper M."/>
            <person name="St Michael F."/>
            <person name="Vinogradov E."/>
            <person name="John M."/>
            <person name="Steen J.A."/>
            <person name="van Dorsten L."/>
            <person name="Boyce J.D."/>
            <person name="Adler B."/>
            <person name="Cox A.D."/>
        </authorList>
    </citation>
    <scope>NUCLEOTIDE SEQUENCE</scope>
    <source>
        <strain evidence="3">P1581</strain>
        <strain evidence="4">P1591</strain>
    </source>
</reference>
<evidence type="ECO:0000313" key="4">
    <source>
        <dbReference type="EMBL" id="AFY10929.1"/>
    </source>
</evidence>
<evidence type="ECO:0000313" key="3">
    <source>
        <dbReference type="EMBL" id="AFY10922.1"/>
    </source>
</evidence>
<dbReference type="InterPro" id="IPR001962">
    <property type="entry name" value="Asn_synthase"/>
</dbReference>
<dbReference type="EMBL" id="HQ162668">
    <property type="protein sequence ID" value="AEC04669.1"/>
    <property type="molecule type" value="Genomic_DNA"/>
</dbReference>
<dbReference type="GO" id="GO:0004066">
    <property type="term" value="F:asparagine synthase (glutamine-hydrolyzing) activity"/>
    <property type="evidence" value="ECO:0007669"/>
    <property type="project" value="InterPro"/>
</dbReference>
<reference evidence="2" key="1">
    <citation type="journal article" date="2011" name="J. Vet. Diagn. Invest.">
        <title>Nucleotide sequence and polymerase chain reaction/restriction fragment length polymorphism analyses of the genes involved in biosynthesis of the lipopolysaccharide of Pasteurella multocida.</title>
        <authorList>
            <person name="Tsai Y.-C."/>
            <person name="Shien J.-H."/>
            <person name="Wu H.-R."/>
            <person name="Shieh H.K."/>
            <person name="Chang P.-C."/>
        </authorList>
    </citation>
    <scope>NUCLEOTIDE SEQUENCE</scope>
    <source>
        <strain evidence="2">P1591</strain>
    </source>
</reference>
<protein>
    <submittedName>
        <fullName evidence="3">PpgB</fullName>
    </submittedName>
</protein>
<sequence>MKDITYCASSFLMYRDVINKNKSFNDKPIFISPPQKKLINKIRNSEQLEQFLKNKIQSLTSDGKTALALSGGVDSAILAKYMPEGSTAYTFKCIVPNKVVADESVQASIYAKMYNLKHKIIEISWEDMERYSTALMLNKNAPIHSIEVQIYKAALEAKNDGFTRIIFGEPADILFGGLDKLLSKDWTIGDFINRYCYVLPYKVLKDYVMELDPIINHCLPNGYIDVHNFLMESVHESDVIEYENPCSLAGLQFIGIYDEIELATTLDITRIRNGDPKYLITELFKKYYPNLSPPQKLPFPRAVNEWLKDWEGPKRKEFWPRCTDSMTGDQRWMVYILEKFLNLNESGDI</sequence>
<dbReference type="InterPro" id="IPR014729">
    <property type="entry name" value="Rossmann-like_a/b/a_fold"/>
</dbReference>
<name>F4ZLT8_PASMD</name>
<evidence type="ECO:0000259" key="1">
    <source>
        <dbReference type="Pfam" id="PF00733"/>
    </source>
</evidence>
<dbReference type="Gene3D" id="3.40.50.620">
    <property type="entry name" value="HUPs"/>
    <property type="match status" value="1"/>
</dbReference>